<reference evidence="1 2" key="1">
    <citation type="submission" date="2014-04" db="EMBL/GenBank/DDBJ databases">
        <authorList>
            <consortium name="DOE Joint Genome Institute"/>
            <person name="Kuo A."/>
            <person name="Kohler A."/>
            <person name="Costa M.D."/>
            <person name="Nagy L.G."/>
            <person name="Floudas D."/>
            <person name="Copeland A."/>
            <person name="Barry K.W."/>
            <person name="Cichocki N."/>
            <person name="Veneault-Fourrey C."/>
            <person name="LaButti K."/>
            <person name="Lindquist E.A."/>
            <person name="Lipzen A."/>
            <person name="Lundell T."/>
            <person name="Morin E."/>
            <person name="Murat C."/>
            <person name="Sun H."/>
            <person name="Tunlid A."/>
            <person name="Henrissat B."/>
            <person name="Grigoriev I.V."/>
            <person name="Hibbett D.S."/>
            <person name="Martin F."/>
            <person name="Nordberg H.P."/>
            <person name="Cantor M.N."/>
            <person name="Hua S.X."/>
        </authorList>
    </citation>
    <scope>NUCLEOTIDE SEQUENCE [LARGE SCALE GENOMIC DNA]</scope>
    <source>
        <strain evidence="1 2">441</strain>
    </source>
</reference>
<sequence>MVIAARWNKPPNLRRKHACYHSCCSHEWEFEGKFRTRASFLTSRAHCLFAPGRCEEATPHGEAQAAWHEFAPDRCFAKCVFSTPLDDPAVPLAQVPTSQRPIQTRKHRSTTDVYVVVRQPPSASFLTHILPLRNTIRGIREAVVEVGRGAIALYHGAEDEIKFERTGIQ</sequence>
<keyword evidence="2" id="KW-1185">Reference proteome</keyword>
<evidence type="ECO:0000313" key="2">
    <source>
        <dbReference type="Proteomes" id="UP000054018"/>
    </source>
</evidence>
<reference evidence="2" key="2">
    <citation type="submission" date="2015-01" db="EMBL/GenBank/DDBJ databases">
        <title>Evolutionary Origins and Diversification of the Mycorrhizal Mutualists.</title>
        <authorList>
            <consortium name="DOE Joint Genome Institute"/>
            <consortium name="Mycorrhizal Genomics Consortium"/>
            <person name="Kohler A."/>
            <person name="Kuo A."/>
            <person name="Nagy L.G."/>
            <person name="Floudas D."/>
            <person name="Copeland A."/>
            <person name="Barry K.W."/>
            <person name="Cichocki N."/>
            <person name="Veneault-Fourrey C."/>
            <person name="LaButti K."/>
            <person name="Lindquist E.A."/>
            <person name="Lipzen A."/>
            <person name="Lundell T."/>
            <person name="Morin E."/>
            <person name="Murat C."/>
            <person name="Riley R."/>
            <person name="Ohm R."/>
            <person name="Sun H."/>
            <person name="Tunlid A."/>
            <person name="Henrissat B."/>
            <person name="Grigoriev I.V."/>
            <person name="Hibbett D.S."/>
            <person name="Martin F."/>
        </authorList>
    </citation>
    <scope>NUCLEOTIDE SEQUENCE [LARGE SCALE GENOMIC DNA]</scope>
    <source>
        <strain evidence="2">441</strain>
    </source>
</reference>
<evidence type="ECO:0000313" key="1">
    <source>
        <dbReference type="EMBL" id="KIK26744.1"/>
    </source>
</evidence>
<name>A0A0C9ZLC6_9AGAM</name>
<accession>A0A0C9ZLC6</accession>
<proteinExistence type="predicted"/>
<dbReference type="HOGENOM" id="CLU_1579150_0_0_1"/>
<protein>
    <submittedName>
        <fullName evidence="1">Uncharacterized protein</fullName>
    </submittedName>
</protein>
<dbReference type="EMBL" id="KN833700">
    <property type="protein sequence ID" value="KIK26744.1"/>
    <property type="molecule type" value="Genomic_DNA"/>
</dbReference>
<gene>
    <name evidence="1" type="ORF">PISMIDRAFT_246022</name>
</gene>
<organism evidence="1 2">
    <name type="scientific">Pisolithus microcarpus 441</name>
    <dbReference type="NCBI Taxonomy" id="765257"/>
    <lineage>
        <taxon>Eukaryota</taxon>
        <taxon>Fungi</taxon>
        <taxon>Dikarya</taxon>
        <taxon>Basidiomycota</taxon>
        <taxon>Agaricomycotina</taxon>
        <taxon>Agaricomycetes</taxon>
        <taxon>Agaricomycetidae</taxon>
        <taxon>Boletales</taxon>
        <taxon>Sclerodermatineae</taxon>
        <taxon>Pisolithaceae</taxon>
        <taxon>Pisolithus</taxon>
    </lineage>
</organism>
<dbReference type="Proteomes" id="UP000054018">
    <property type="component" value="Unassembled WGS sequence"/>
</dbReference>
<dbReference type="AlphaFoldDB" id="A0A0C9ZLC6"/>